<keyword evidence="4" id="KW-0813">Transport</keyword>
<feature type="domain" description="AAA+ ATPase" evidence="15">
    <location>
        <begin position="159"/>
        <end position="318"/>
    </location>
</feature>
<keyword evidence="10" id="KW-0472">Membrane</keyword>
<proteinExistence type="inferred from homology"/>
<feature type="compositionally biased region" description="Low complexity" evidence="14">
    <location>
        <begin position="34"/>
        <end position="48"/>
    </location>
</feature>
<sequence>MRQVRLAIGSEALIVSNRRVNGGVEIMATDPTVAPSDADAAAPAMAWDAAHEPKPEPRPRPGSATAEPAADVMGAIGDLRGSLETRIDELLWGSQLRRAPQAVSLFQTLMGLGFSTALLRAMLKHLPEHLSAKAAMQWVRHELTAHLPTLAQEDDLWIPGRVLALVGPTGVGKTTTIAKLAARCIKRQGAGKVVLLTTDTYRIGAHEQLKIYGQMMRAPVHIVQDADELKRVVGGISPDQTILIDNVGTSQRDRYIVEQAAMLAGTGRRVQRLLVLNASSHGDTLDEVARSYCNDGGDPISGCIITKLDEASRMGAALDTAIRYQLPVHYVSNGQKVPENLLFLSARELADQALAPRPRARALYAPTQADLAAMMSLAKTPEAAPADAVKGERRRQLLPQLLALTSAGLGVAAGATPTQAHVKAACDYLENDLACSEALDLWRSHTGAAKAAVSVQSLIDQQWASVHNHLARVEGAYVLAVHDRVGLTSPDGPASLRATMLLTDRAVALGTPMQSLARAEGWLSSSGESALVAPGPSVAVFRQVDEFARRASGLPCVHLLEGGNSQLWRRLSAQQWLAHVPGATKMSTATGPTTAGALAKTLVYQPLARASRWLSLTRISGLAIEDLALWVGAQAVELPARGKTGVLALHMLAVRVVDRHSGAIIQTHCGLSNLSPEQIETGRQGAWLIAQTESKAGFRYAARGWHLLGSGDRPESAHALLAMQLGLATWRIMQAPDAESVRAMVSGLGGAASLASTVSGVLKLFALREIIA</sequence>
<dbReference type="Gene3D" id="1.20.120.1380">
    <property type="entry name" value="Flagellar FlhF biosynthesis protein, N domain"/>
    <property type="match status" value="1"/>
</dbReference>
<feature type="region of interest" description="Disordered" evidence="14">
    <location>
        <begin position="34"/>
        <end position="67"/>
    </location>
</feature>
<evidence type="ECO:0000313" key="17">
    <source>
        <dbReference type="EMBL" id="TCT00905.1"/>
    </source>
</evidence>
<dbReference type="GO" id="GO:0015031">
    <property type="term" value="P:protein transport"/>
    <property type="evidence" value="ECO:0007669"/>
    <property type="project" value="UniProtKB-KW"/>
</dbReference>
<dbReference type="InterPro" id="IPR027417">
    <property type="entry name" value="P-loop_NTPase"/>
</dbReference>
<comment type="similarity">
    <text evidence="2">Belongs to the GTP-binding SRP family.</text>
</comment>
<evidence type="ECO:0000256" key="8">
    <source>
        <dbReference type="ARBA" id="ARBA00022927"/>
    </source>
</evidence>
<dbReference type="AlphaFoldDB" id="A0A4R3LQU7"/>
<dbReference type="InterPro" id="IPR003593">
    <property type="entry name" value="AAA+_ATPase"/>
</dbReference>
<keyword evidence="11" id="KW-1006">Bacterial flagellum protein export</keyword>
<evidence type="ECO:0000256" key="5">
    <source>
        <dbReference type="ARBA" id="ARBA00022475"/>
    </source>
</evidence>
<dbReference type="InterPro" id="IPR020006">
    <property type="entry name" value="FlhF"/>
</dbReference>
<dbReference type="GO" id="GO:0005047">
    <property type="term" value="F:signal recognition particle binding"/>
    <property type="evidence" value="ECO:0007669"/>
    <property type="project" value="TreeGrafter"/>
</dbReference>
<evidence type="ECO:0000256" key="12">
    <source>
        <dbReference type="ARBA" id="ARBA00025337"/>
    </source>
</evidence>
<name>A0A4R3LQU7_9BURK</name>
<keyword evidence="17" id="KW-0282">Flagellum</keyword>
<evidence type="ECO:0000256" key="9">
    <source>
        <dbReference type="ARBA" id="ARBA00023134"/>
    </source>
</evidence>
<comment type="subcellular location">
    <subcellularLocation>
        <location evidence="1">Cell membrane</location>
        <topology evidence="1">Peripheral membrane protein</topology>
        <orientation evidence="1">Cytoplasmic side</orientation>
    </subcellularLocation>
</comment>
<dbReference type="CDD" id="cd17873">
    <property type="entry name" value="FlhF"/>
    <property type="match status" value="1"/>
</dbReference>
<keyword evidence="8" id="KW-0653">Protein transport</keyword>
<gene>
    <name evidence="17" type="ORF">EDC26_12718</name>
</gene>
<dbReference type="InterPro" id="IPR047040">
    <property type="entry name" value="FlhF__GTPase_dom"/>
</dbReference>
<dbReference type="EMBL" id="SMAJ01000027">
    <property type="protein sequence ID" value="TCT00905.1"/>
    <property type="molecule type" value="Genomic_DNA"/>
</dbReference>
<evidence type="ECO:0000256" key="1">
    <source>
        <dbReference type="ARBA" id="ARBA00004413"/>
    </source>
</evidence>
<accession>A0A4R3LQU7</accession>
<evidence type="ECO:0000256" key="7">
    <source>
        <dbReference type="ARBA" id="ARBA00022795"/>
    </source>
</evidence>
<dbReference type="NCBIfam" id="TIGR03499">
    <property type="entry name" value="FlhF"/>
    <property type="match status" value="1"/>
</dbReference>
<keyword evidence="9" id="KW-0342">GTP-binding</keyword>
<evidence type="ECO:0000256" key="4">
    <source>
        <dbReference type="ARBA" id="ARBA00022448"/>
    </source>
</evidence>
<dbReference type="GO" id="GO:0044781">
    <property type="term" value="P:bacterial-type flagellum organization"/>
    <property type="evidence" value="ECO:0007669"/>
    <property type="project" value="UniProtKB-UniRule"/>
</dbReference>
<feature type="compositionally biased region" description="Basic and acidic residues" evidence="14">
    <location>
        <begin position="49"/>
        <end position="59"/>
    </location>
</feature>
<dbReference type="InterPro" id="IPR000897">
    <property type="entry name" value="SRP54_GTPase_dom"/>
</dbReference>
<evidence type="ECO:0000313" key="18">
    <source>
        <dbReference type="Proteomes" id="UP000295525"/>
    </source>
</evidence>
<keyword evidence="5" id="KW-1003">Cell membrane</keyword>
<dbReference type="FunFam" id="3.40.50.300:FF:000695">
    <property type="entry name" value="Flagellar biosynthesis regulator FlhF"/>
    <property type="match status" value="1"/>
</dbReference>
<feature type="domain" description="SRP54-type proteins GTP-binding" evidence="16">
    <location>
        <begin position="160"/>
        <end position="355"/>
    </location>
</feature>
<dbReference type="GO" id="GO:0005525">
    <property type="term" value="F:GTP binding"/>
    <property type="evidence" value="ECO:0007669"/>
    <property type="project" value="UniProtKB-UniRule"/>
</dbReference>
<dbReference type="SMART" id="SM00382">
    <property type="entry name" value="AAA"/>
    <property type="match status" value="1"/>
</dbReference>
<dbReference type="Gene3D" id="3.40.50.300">
    <property type="entry name" value="P-loop containing nucleotide triphosphate hydrolases"/>
    <property type="match status" value="1"/>
</dbReference>
<evidence type="ECO:0000256" key="2">
    <source>
        <dbReference type="ARBA" id="ARBA00008531"/>
    </source>
</evidence>
<dbReference type="SMART" id="SM00962">
    <property type="entry name" value="SRP54"/>
    <property type="match status" value="1"/>
</dbReference>
<keyword evidence="17" id="KW-0969">Cilium</keyword>
<evidence type="ECO:0000256" key="13">
    <source>
        <dbReference type="NCBIfam" id="TIGR03499"/>
    </source>
</evidence>
<keyword evidence="7" id="KW-1005">Bacterial flagellum biogenesis</keyword>
<evidence type="ECO:0000259" key="16">
    <source>
        <dbReference type="SMART" id="SM00962"/>
    </source>
</evidence>
<dbReference type="GO" id="GO:0006614">
    <property type="term" value="P:SRP-dependent cotranslational protein targeting to membrane"/>
    <property type="evidence" value="ECO:0007669"/>
    <property type="project" value="UniProtKB-UniRule"/>
</dbReference>
<comment type="caution">
    <text evidence="17">The sequence shown here is derived from an EMBL/GenBank/DDBJ whole genome shotgun (WGS) entry which is preliminary data.</text>
</comment>
<evidence type="ECO:0000259" key="15">
    <source>
        <dbReference type="SMART" id="SM00382"/>
    </source>
</evidence>
<evidence type="ECO:0000256" key="10">
    <source>
        <dbReference type="ARBA" id="ARBA00023136"/>
    </source>
</evidence>
<evidence type="ECO:0000256" key="14">
    <source>
        <dbReference type="SAM" id="MobiDB-lite"/>
    </source>
</evidence>
<protein>
    <recommendedName>
        <fullName evidence="3 13">Flagellar biosynthesis protein FlhF</fullName>
    </recommendedName>
</protein>
<dbReference type="PANTHER" id="PTHR43134:SF3">
    <property type="entry name" value="FLAGELLAR BIOSYNTHESIS PROTEIN FLHF"/>
    <property type="match status" value="1"/>
</dbReference>
<evidence type="ECO:0000256" key="6">
    <source>
        <dbReference type="ARBA" id="ARBA00022741"/>
    </source>
</evidence>
<evidence type="ECO:0000256" key="11">
    <source>
        <dbReference type="ARBA" id="ARBA00023225"/>
    </source>
</evidence>
<keyword evidence="18" id="KW-1185">Reference proteome</keyword>
<dbReference type="Proteomes" id="UP000295525">
    <property type="component" value="Unassembled WGS sequence"/>
</dbReference>
<dbReference type="SUPFAM" id="SSF52540">
    <property type="entry name" value="P-loop containing nucleoside triphosphate hydrolases"/>
    <property type="match status" value="1"/>
</dbReference>
<dbReference type="GO" id="GO:0005886">
    <property type="term" value="C:plasma membrane"/>
    <property type="evidence" value="ECO:0007669"/>
    <property type="project" value="UniProtKB-SubCell"/>
</dbReference>
<reference evidence="17 18" key="1">
    <citation type="submission" date="2019-03" db="EMBL/GenBank/DDBJ databases">
        <title>Genomic Encyclopedia of Type Strains, Phase IV (KMG-IV): sequencing the most valuable type-strain genomes for metagenomic binning, comparative biology and taxonomic classification.</title>
        <authorList>
            <person name="Goeker M."/>
        </authorList>
    </citation>
    <scope>NUCLEOTIDE SEQUENCE [LARGE SCALE GENOMIC DNA]</scope>
    <source>
        <strain evidence="17 18">DSM 24591</strain>
    </source>
</reference>
<evidence type="ECO:0000256" key="3">
    <source>
        <dbReference type="ARBA" id="ARBA00014919"/>
    </source>
</evidence>
<keyword evidence="17" id="KW-0966">Cell projection</keyword>
<keyword evidence="6" id="KW-0547">Nucleotide-binding</keyword>
<organism evidence="17 18">
    <name type="scientific">Paralcaligenes ureilyticus</name>
    <dbReference type="NCBI Taxonomy" id="627131"/>
    <lineage>
        <taxon>Bacteria</taxon>
        <taxon>Pseudomonadati</taxon>
        <taxon>Pseudomonadota</taxon>
        <taxon>Betaproteobacteria</taxon>
        <taxon>Burkholderiales</taxon>
        <taxon>Alcaligenaceae</taxon>
        <taxon>Paralcaligenes</taxon>
    </lineage>
</organism>
<dbReference type="GO" id="GO:0003924">
    <property type="term" value="F:GTPase activity"/>
    <property type="evidence" value="ECO:0007669"/>
    <property type="project" value="UniProtKB-UniRule"/>
</dbReference>
<comment type="function">
    <text evidence="12">Necessary for flagellar biosynthesis. May be involved in translocation of the flagellum.</text>
</comment>
<dbReference type="PANTHER" id="PTHR43134">
    <property type="entry name" value="SIGNAL RECOGNITION PARTICLE RECEPTOR SUBUNIT ALPHA"/>
    <property type="match status" value="1"/>
</dbReference>
<dbReference type="Pfam" id="PF00448">
    <property type="entry name" value="SRP54"/>
    <property type="match status" value="1"/>
</dbReference>